<dbReference type="PANTHER" id="PTHR10204">
    <property type="entry name" value="NAD P H OXIDOREDUCTASE-RELATED"/>
    <property type="match status" value="1"/>
</dbReference>
<dbReference type="Gene3D" id="3.40.50.360">
    <property type="match status" value="1"/>
</dbReference>
<organism evidence="4 5">
    <name type="scientific">Bdellovibrio bacteriovorus</name>
    <dbReference type="NCBI Taxonomy" id="959"/>
    <lineage>
        <taxon>Bacteria</taxon>
        <taxon>Pseudomonadati</taxon>
        <taxon>Bdellovibrionota</taxon>
        <taxon>Bdellovibrionia</taxon>
        <taxon>Bdellovibrionales</taxon>
        <taxon>Pseudobdellovibrionaceae</taxon>
        <taxon>Bdellovibrio</taxon>
    </lineage>
</organism>
<evidence type="ECO:0000256" key="2">
    <source>
        <dbReference type="ARBA" id="ARBA00023002"/>
    </source>
</evidence>
<comment type="caution">
    <text evidence="4">The sequence shown here is derived from an EMBL/GenBank/DDBJ whole genome shotgun (WGS) entry which is preliminary data.</text>
</comment>
<reference evidence="4 5" key="1">
    <citation type="submission" date="2016-03" db="EMBL/GenBank/DDBJ databases">
        <authorList>
            <person name="Ploux O."/>
        </authorList>
    </citation>
    <scope>NUCLEOTIDE SEQUENCE [LARGE SCALE GENOMIC DNA]</scope>
    <source>
        <strain evidence="4 5">BER2</strain>
    </source>
</reference>
<protein>
    <submittedName>
        <fullName evidence="4">NADPH:quinone reductase</fullName>
    </submittedName>
</protein>
<proteinExistence type="inferred from homology"/>
<comment type="similarity">
    <text evidence="1">Belongs to the NAD(P)H dehydrogenase (quinone) family.</text>
</comment>
<dbReference type="InterPro" id="IPR051545">
    <property type="entry name" value="NAD(P)H_dehydrogenase_qn"/>
</dbReference>
<accession>A0A150WWJ8</accession>
<dbReference type="EMBL" id="LUKF01000001">
    <property type="protein sequence ID" value="KYG70672.1"/>
    <property type="molecule type" value="Genomic_DNA"/>
</dbReference>
<dbReference type="Pfam" id="PF02525">
    <property type="entry name" value="Flavodoxin_2"/>
    <property type="match status" value="1"/>
</dbReference>
<sequence>MKKILVINGHPNVEALGSELARVYTNSAKEAGYDVKLMNIADLKFDPILHKGYLKIQELEPDLIQAQKEILWAEHIVIAFPMWWGTVPALLKGFLDRTLLPGFAFKYHKTDPFWDRLLKGRTGRIIFTTDAPWWYNWIINRDPAIRMMKTTVMEFCGIKPVSVTQFDSVKNRKPEEIKKFLRKAQELGIKGK</sequence>
<dbReference type="RefSeq" id="WP_063242446.1">
    <property type="nucleotide sequence ID" value="NZ_LUKF01000001.1"/>
</dbReference>
<evidence type="ECO:0000256" key="1">
    <source>
        <dbReference type="ARBA" id="ARBA00006252"/>
    </source>
</evidence>
<feature type="domain" description="Flavodoxin-like fold" evidence="3">
    <location>
        <begin position="2"/>
        <end position="186"/>
    </location>
</feature>
<evidence type="ECO:0000313" key="5">
    <source>
        <dbReference type="Proteomes" id="UP000075391"/>
    </source>
</evidence>
<name>A0A150WWJ8_BDEBC</name>
<evidence type="ECO:0000313" key="4">
    <source>
        <dbReference type="EMBL" id="KYG70672.1"/>
    </source>
</evidence>
<dbReference type="AlphaFoldDB" id="A0A150WWJ8"/>
<evidence type="ECO:0000259" key="3">
    <source>
        <dbReference type="Pfam" id="PF02525"/>
    </source>
</evidence>
<dbReference type="SUPFAM" id="SSF52218">
    <property type="entry name" value="Flavoproteins"/>
    <property type="match status" value="1"/>
</dbReference>
<dbReference type="GO" id="GO:0003955">
    <property type="term" value="F:NAD(P)H dehydrogenase (quinone) activity"/>
    <property type="evidence" value="ECO:0007669"/>
    <property type="project" value="TreeGrafter"/>
</dbReference>
<dbReference type="InterPro" id="IPR029039">
    <property type="entry name" value="Flavoprotein-like_sf"/>
</dbReference>
<dbReference type="PANTHER" id="PTHR10204:SF34">
    <property type="entry name" value="NAD(P)H DEHYDROGENASE [QUINONE] 1 ISOFORM 1"/>
    <property type="match status" value="1"/>
</dbReference>
<gene>
    <name evidence="4" type="ORF">AZI85_01685</name>
</gene>
<keyword evidence="2" id="KW-0560">Oxidoreductase</keyword>
<dbReference type="InterPro" id="IPR003680">
    <property type="entry name" value="Flavodoxin_fold"/>
</dbReference>
<dbReference type="Proteomes" id="UP000075391">
    <property type="component" value="Unassembled WGS sequence"/>
</dbReference>
<dbReference type="GO" id="GO:0005829">
    <property type="term" value="C:cytosol"/>
    <property type="evidence" value="ECO:0007669"/>
    <property type="project" value="TreeGrafter"/>
</dbReference>
<dbReference type="OrthoDB" id="5293351at2"/>